<dbReference type="STRING" id="913024.SAMN05421741_102175"/>
<keyword evidence="1" id="KW-1133">Transmembrane helix</keyword>
<dbReference type="Proteomes" id="UP000199036">
    <property type="component" value="Unassembled WGS sequence"/>
</dbReference>
<dbReference type="RefSeq" id="WP_143095569.1">
    <property type="nucleotide sequence ID" value="NZ_FOVI01000002.1"/>
</dbReference>
<feature type="transmembrane region" description="Helical" evidence="1">
    <location>
        <begin position="135"/>
        <end position="158"/>
    </location>
</feature>
<organism evidence="3 4">
    <name type="scientific">Paenimyroides ummariense</name>
    <dbReference type="NCBI Taxonomy" id="913024"/>
    <lineage>
        <taxon>Bacteria</taxon>
        <taxon>Pseudomonadati</taxon>
        <taxon>Bacteroidota</taxon>
        <taxon>Flavobacteriia</taxon>
        <taxon>Flavobacteriales</taxon>
        <taxon>Flavobacteriaceae</taxon>
        <taxon>Paenimyroides</taxon>
    </lineage>
</organism>
<accession>A0A1I4X9C3</accession>
<feature type="domain" description="CAAX prenyl protease 2/Lysostaphin resistance protein A-like" evidence="2">
    <location>
        <begin position="69"/>
        <end position="177"/>
    </location>
</feature>
<keyword evidence="1" id="KW-0472">Membrane</keyword>
<evidence type="ECO:0000313" key="3">
    <source>
        <dbReference type="EMBL" id="SFN22076.1"/>
    </source>
</evidence>
<keyword evidence="1" id="KW-0812">Transmembrane</keyword>
<feature type="transmembrane region" description="Helical" evidence="1">
    <location>
        <begin position="31"/>
        <end position="53"/>
    </location>
</feature>
<dbReference type="Pfam" id="PF02517">
    <property type="entry name" value="Rce1-like"/>
    <property type="match status" value="1"/>
</dbReference>
<dbReference type="GO" id="GO:0006508">
    <property type="term" value="P:proteolysis"/>
    <property type="evidence" value="ECO:0007669"/>
    <property type="project" value="UniProtKB-KW"/>
</dbReference>
<proteinExistence type="predicted"/>
<name>A0A1I4X9C3_9FLAO</name>
<evidence type="ECO:0000313" key="4">
    <source>
        <dbReference type="Proteomes" id="UP000199036"/>
    </source>
</evidence>
<feature type="transmembrane region" description="Helical" evidence="1">
    <location>
        <begin position="73"/>
        <end position="92"/>
    </location>
</feature>
<keyword evidence="3" id="KW-0378">Hydrolase</keyword>
<keyword evidence="4" id="KW-1185">Reference proteome</keyword>
<dbReference type="GO" id="GO:0004175">
    <property type="term" value="F:endopeptidase activity"/>
    <property type="evidence" value="ECO:0007669"/>
    <property type="project" value="UniProtKB-ARBA"/>
</dbReference>
<evidence type="ECO:0000259" key="2">
    <source>
        <dbReference type="Pfam" id="PF02517"/>
    </source>
</evidence>
<sequence>MKQILLDFFSFIKKPRDLQYFGDDKIYKWKVFFTLFLAELALLIFYYPIVIWIDKYVELEEAFADSYNILMSFFLYVLLIPFLEELFFRYFLRRTGFLKYLFSEKVWHKFYPIFFYSSVLIFGFVHITNYEFTSIWIYILAPFLVLTQIIGGAIMSYLRVRFNFWLGFMYHALWNFVAFFIIEGSYYLLNIDKVEIKNNNYELIIEPKQFVGMIDPVEMIYTDEMDTIFEIKAAYFNSHEILEVLSPDNKIYKGTSILINLDFKSEKGISTDSLLHILETEGYIEKKAKTN</sequence>
<dbReference type="InterPro" id="IPR003675">
    <property type="entry name" value="Rce1/LyrA-like_dom"/>
</dbReference>
<evidence type="ECO:0000256" key="1">
    <source>
        <dbReference type="SAM" id="Phobius"/>
    </source>
</evidence>
<dbReference type="OrthoDB" id="1443714at2"/>
<protein>
    <submittedName>
        <fullName evidence="3">CAAX protease self-immunity</fullName>
    </submittedName>
</protein>
<gene>
    <name evidence="3" type="ORF">SAMN05421741_102175</name>
</gene>
<dbReference type="EMBL" id="FOVI01000002">
    <property type="protein sequence ID" value="SFN22076.1"/>
    <property type="molecule type" value="Genomic_DNA"/>
</dbReference>
<feature type="transmembrane region" description="Helical" evidence="1">
    <location>
        <begin position="170"/>
        <end position="189"/>
    </location>
</feature>
<keyword evidence="3" id="KW-0645">Protease</keyword>
<feature type="transmembrane region" description="Helical" evidence="1">
    <location>
        <begin position="113"/>
        <end position="129"/>
    </location>
</feature>
<dbReference type="GO" id="GO:0080120">
    <property type="term" value="P:CAAX-box protein maturation"/>
    <property type="evidence" value="ECO:0007669"/>
    <property type="project" value="UniProtKB-ARBA"/>
</dbReference>
<reference evidence="4" key="1">
    <citation type="submission" date="2016-10" db="EMBL/GenBank/DDBJ databases">
        <authorList>
            <person name="Varghese N."/>
            <person name="Submissions S."/>
        </authorList>
    </citation>
    <scope>NUCLEOTIDE SEQUENCE [LARGE SCALE GENOMIC DNA]</scope>
    <source>
        <strain evidence="4">DS-12</strain>
    </source>
</reference>
<dbReference type="AlphaFoldDB" id="A0A1I4X9C3"/>